<proteinExistence type="predicted"/>
<evidence type="ECO:0000256" key="1">
    <source>
        <dbReference type="SAM" id="Phobius"/>
    </source>
</evidence>
<keyword evidence="1" id="KW-0812">Transmembrane</keyword>
<reference evidence="3" key="1">
    <citation type="journal article" date="2019" name="Int. J. Syst. Evol. Microbiol.">
        <title>The Global Catalogue of Microorganisms (GCM) 10K type strain sequencing project: providing services to taxonomists for standard genome sequencing and annotation.</title>
        <authorList>
            <consortium name="The Broad Institute Genomics Platform"/>
            <consortium name="The Broad Institute Genome Sequencing Center for Infectious Disease"/>
            <person name="Wu L."/>
            <person name="Ma J."/>
        </authorList>
    </citation>
    <scope>NUCLEOTIDE SEQUENCE [LARGE SCALE GENOMIC DNA]</scope>
    <source>
        <strain evidence="3">KCTC 12848</strain>
    </source>
</reference>
<keyword evidence="3" id="KW-1185">Reference proteome</keyword>
<protein>
    <submittedName>
        <fullName evidence="2">Uncharacterized protein</fullName>
    </submittedName>
</protein>
<keyword evidence="1" id="KW-1133">Transmembrane helix</keyword>
<name>A0ABV9XWN3_9PSEU</name>
<evidence type="ECO:0000313" key="3">
    <source>
        <dbReference type="Proteomes" id="UP001595833"/>
    </source>
</evidence>
<accession>A0ABV9XWN3</accession>
<dbReference type="Proteomes" id="UP001595833">
    <property type="component" value="Unassembled WGS sequence"/>
</dbReference>
<comment type="caution">
    <text evidence="2">The sequence shown here is derived from an EMBL/GenBank/DDBJ whole genome shotgun (WGS) entry which is preliminary data.</text>
</comment>
<sequence length="208" mass="22324">MTSGPSNHDHVEAARQYRTVAGKLAARYEEFLEEAAAAGGHVRAALDLALREARECVEICDRIIGNPGEAGLSSLAGYVGELLSNSVKQIAFVLDFIGRDHNLQAPDLPGARTVEPVTERTTWQAPDGSEIVVSPDFTPENPYRYDGGRTLNVSAPRGFYSHPWWFDVTVGAAAGTAVLTVGAMFLAFAHRAGVRSGDSGWLDYFDGG</sequence>
<dbReference type="EMBL" id="JBHSJB010000007">
    <property type="protein sequence ID" value="MFC5053844.1"/>
    <property type="molecule type" value="Genomic_DNA"/>
</dbReference>
<dbReference type="RefSeq" id="WP_344036718.1">
    <property type="nucleotide sequence ID" value="NZ_BAAAKE010000005.1"/>
</dbReference>
<evidence type="ECO:0000313" key="2">
    <source>
        <dbReference type="EMBL" id="MFC5053844.1"/>
    </source>
</evidence>
<gene>
    <name evidence="2" type="ORF">ACFPFM_08745</name>
</gene>
<keyword evidence="1" id="KW-0472">Membrane</keyword>
<organism evidence="2 3">
    <name type="scientific">Saccharothrix xinjiangensis</name>
    <dbReference type="NCBI Taxonomy" id="204798"/>
    <lineage>
        <taxon>Bacteria</taxon>
        <taxon>Bacillati</taxon>
        <taxon>Actinomycetota</taxon>
        <taxon>Actinomycetes</taxon>
        <taxon>Pseudonocardiales</taxon>
        <taxon>Pseudonocardiaceae</taxon>
        <taxon>Saccharothrix</taxon>
    </lineage>
</organism>
<feature type="transmembrane region" description="Helical" evidence="1">
    <location>
        <begin position="164"/>
        <end position="189"/>
    </location>
</feature>